<protein>
    <submittedName>
        <fullName evidence="1">Uncharacterized protein</fullName>
    </submittedName>
</protein>
<evidence type="ECO:0000313" key="2">
    <source>
        <dbReference type="Proteomes" id="UP000216605"/>
    </source>
</evidence>
<organism evidence="1 2">
    <name type="scientific">Flavobacterium cyanobacteriorum</name>
    <dbReference type="NCBI Taxonomy" id="2022802"/>
    <lineage>
        <taxon>Bacteria</taxon>
        <taxon>Pseudomonadati</taxon>
        <taxon>Bacteroidota</taxon>
        <taxon>Flavobacteriia</taxon>
        <taxon>Flavobacteriales</taxon>
        <taxon>Flavobacteriaceae</taxon>
        <taxon>Flavobacterium</taxon>
    </lineage>
</organism>
<gene>
    <name evidence="1" type="ORF">CHU92_02420</name>
</gene>
<dbReference type="EMBL" id="NOXV01000155">
    <property type="protein sequence ID" value="OYQ44410.1"/>
    <property type="molecule type" value="Genomic_DNA"/>
</dbReference>
<dbReference type="OrthoDB" id="1375870at2"/>
<dbReference type="AlphaFoldDB" id="A0A255ZUG8"/>
<proteinExistence type="predicted"/>
<reference evidence="1 2" key="1">
    <citation type="submission" date="2017-07" db="EMBL/GenBank/DDBJ databases">
        <title>Flavobacterium cyanobacteriorum sp. nov., isolated from cyanobacterial aggregates in a eutrophic lake.</title>
        <authorList>
            <person name="Cai H."/>
        </authorList>
    </citation>
    <scope>NUCLEOTIDE SEQUENCE [LARGE SCALE GENOMIC DNA]</scope>
    <source>
        <strain evidence="1 2">TH021</strain>
    </source>
</reference>
<evidence type="ECO:0000313" key="1">
    <source>
        <dbReference type="EMBL" id="OYQ44410.1"/>
    </source>
</evidence>
<accession>A0A255ZUG8</accession>
<name>A0A255ZUG8_9FLAO</name>
<sequence>MEIRFQTKEESNRLQREDFLKLPGGERVLAFLRLCAALEHFPSKKKLKQKDNFIIKIIPK</sequence>
<comment type="caution">
    <text evidence="1">The sequence shown here is derived from an EMBL/GenBank/DDBJ whole genome shotgun (WGS) entry which is preliminary data.</text>
</comment>
<dbReference type="Proteomes" id="UP000216605">
    <property type="component" value="Unassembled WGS sequence"/>
</dbReference>
<dbReference type="RefSeq" id="WP_094412243.1">
    <property type="nucleotide sequence ID" value="NZ_NOXV01000155.1"/>
</dbReference>
<keyword evidence="2" id="KW-1185">Reference proteome</keyword>